<sequence length="108" mass="12228">MQRHDCIVKAVGDDLVRKGWSVTYEKRFITPVGTRKPDICARKGNRYAVIDAQVVAVDGLDGAHRRKVAKYRDEAHLAPIIVEEFAQTRNLEGRRMNQADVSFCSVSR</sequence>
<evidence type="ECO:0000313" key="2">
    <source>
        <dbReference type="Proteomes" id="UP001153636"/>
    </source>
</evidence>
<dbReference type="EMBL" id="OV651820">
    <property type="protein sequence ID" value="CAH1114750.1"/>
    <property type="molecule type" value="Genomic_DNA"/>
</dbReference>
<name>A0A9P0D6D6_9CUCU</name>
<dbReference type="AlphaFoldDB" id="A0A9P0D6D6"/>
<evidence type="ECO:0000313" key="1">
    <source>
        <dbReference type="EMBL" id="CAH1114750.1"/>
    </source>
</evidence>
<organism evidence="1 2">
    <name type="scientific">Psylliodes chrysocephalus</name>
    <dbReference type="NCBI Taxonomy" id="3402493"/>
    <lineage>
        <taxon>Eukaryota</taxon>
        <taxon>Metazoa</taxon>
        <taxon>Ecdysozoa</taxon>
        <taxon>Arthropoda</taxon>
        <taxon>Hexapoda</taxon>
        <taxon>Insecta</taxon>
        <taxon>Pterygota</taxon>
        <taxon>Neoptera</taxon>
        <taxon>Endopterygota</taxon>
        <taxon>Coleoptera</taxon>
        <taxon>Polyphaga</taxon>
        <taxon>Cucujiformia</taxon>
        <taxon>Chrysomeloidea</taxon>
        <taxon>Chrysomelidae</taxon>
        <taxon>Galerucinae</taxon>
        <taxon>Alticini</taxon>
        <taxon>Psylliodes</taxon>
    </lineage>
</organism>
<gene>
    <name evidence="1" type="ORF">PSYICH_LOCUS14748</name>
</gene>
<reference evidence="1" key="1">
    <citation type="submission" date="2022-01" db="EMBL/GenBank/DDBJ databases">
        <authorList>
            <person name="King R."/>
        </authorList>
    </citation>
    <scope>NUCLEOTIDE SEQUENCE</scope>
</reference>
<proteinExistence type="predicted"/>
<dbReference type="OrthoDB" id="6779578at2759"/>
<accession>A0A9P0D6D6</accession>
<keyword evidence="2" id="KW-1185">Reference proteome</keyword>
<dbReference type="Proteomes" id="UP001153636">
    <property type="component" value="Chromosome 8"/>
</dbReference>
<protein>
    <submittedName>
        <fullName evidence="1">Uncharacterized protein</fullName>
    </submittedName>
</protein>